<dbReference type="Proteomes" id="UP001157109">
    <property type="component" value="Unassembled WGS sequence"/>
</dbReference>
<dbReference type="EMBL" id="BSUJ01000001">
    <property type="protein sequence ID" value="GMA20224.1"/>
    <property type="molecule type" value="Genomic_DNA"/>
</dbReference>
<dbReference type="SUPFAM" id="SSF56024">
    <property type="entry name" value="Phospholipase D/nuclease"/>
    <property type="match status" value="1"/>
</dbReference>
<evidence type="ECO:0000256" key="2">
    <source>
        <dbReference type="ARBA" id="ARBA00022737"/>
    </source>
</evidence>
<dbReference type="PANTHER" id="PTHR18896">
    <property type="entry name" value="PHOSPHOLIPASE D"/>
    <property type="match status" value="1"/>
</dbReference>
<keyword evidence="2" id="KW-0677">Repeat</keyword>
<dbReference type="InterPro" id="IPR015679">
    <property type="entry name" value="PLipase_D_fam"/>
</dbReference>
<sequence>MPNPQAVGTQWLLTQTERANPRSRLDDQHPGDQAWSTGNRVTPLVHGATYFADLYARLEATREGDLVWFTDWRGDPDERLTDDPGSDIVSVLSRAAERGVDVRGLVWRSHWDKLAFSAEQNRRIGEQLQQHGAEVLLDMRVRTGGSHHQKFVVIRHRDRPKDDVAYVGGIDLCHTRRDDAAHEGDPQAVPMAEEFGPTPAWHDVQVAISGPAVHDVETVFRERWEDPTPLSRNVFRMLRDRLRGDDVSPDPLPEQAPRRGAPSLHRPGRCAVPHPAAAGAASGPGRDRRGRPGSGRLLRPREPRRRPGLRPREGVRHGRPLGERGLRQLQSPLLDP</sequence>
<feature type="domain" description="PLD phosphodiesterase" evidence="6">
    <location>
        <begin position="143"/>
        <end position="176"/>
    </location>
</feature>
<dbReference type="Pfam" id="PF13091">
    <property type="entry name" value="PLDc_2"/>
    <property type="match status" value="1"/>
</dbReference>
<keyword evidence="3" id="KW-0378">Hydrolase</keyword>
<reference evidence="8" key="1">
    <citation type="journal article" date="2019" name="Int. J. Syst. Evol. Microbiol.">
        <title>The Global Catalogue of Microorganisms (GCM) 10K type strain sequencing project: providing services to taxonomists for standard genome sequencing and annotation.</title>
        <authorList>
            <consortium name="The Broad Institute Genomics Platform"/>
            <consortium name="The Broad Institute Genome Sequencing Center for Infectious Disease"/>
            <person name="Wu L."/>
            <person name="Ma J."/>
        </authorList>
    </citation>
    <scope>NUCLEOTIDE SEQUENCE [LARGE SCALE GENOMIC DNA]</scope>
    <source>
        <strain evidence="8">NBRC 105830</strain>
    </source>
</reference>
<evidence type="ECO:0000256" key="5">
    <source>
        <dbReference type="SAM" id="MobiDB-lite"/>
    </source>
</evidence>
<feature type="compositionally biased region" description="Basic and acidic residues" evidence="5">
    <location>
        <begin position="19"/>
        <end position="30"/>
    </location>
</feature>
<evidence type="ECO:0000313" key="7">
    <source>
        <dbReference type="EMBL" id="GMA20224.1"/>
    </source>
</evidence>
<dbReference type="InterPro" id="IPR001736">
    <property type="entry name" value="PLipase_D/transphosphatidylase"/>
</dbReference>
<dbReference type="RefSeq" id="WP_241444881.1">
    <property type="nucleotide sequence ID" value="NZ_BSUJ01000001.1"/>
</dbReference>
<organism evidence="7 8">
    <name type="scientific">Arsenicicoccus piscis</name>
    <dbReference type="NCBI Taxonomy" id="673954"/>
    <lineage>
        <taxon>Bacteria</taxon>
        <taxon>Bacillati</taxon>
        <taxon>Actinomycetota</taxon>
        <taxon>Actinomycetes</taxon>
        <taxon>Micrococcales</taxon>
        <taxon>Intrasporangiaceae</taxon>
        <taxon>Arsenicicoccus</taxon>
    </lineage>
</organism>
<comment type="caution">
    <text evidence="7">The sequence shown here is derived from an EMBL/GenBank/DDBJ whole genome shotgun (WGS) entry which is preliminary data.</text>
</comment>
<dbReference type="InterPro" id="IPR025202">
    <property type="entry name" value="PLD-like_dom"/>
</dbReference>
<comment type="catalytic activity">
    <reaction evidence="1">
        <text>a 1,2-diacyl-sn-glycero-3-phosphocholine + H2O = a 1,2-diacyl-sn-glycero-3-phosphate + choline + H(+)</text>
        <dbReference type="Rhea" id="RHEA:14445"/>
        <dbReference type="ChEBI" id="CHEBI:15354"/>
        <dbReference type="ChEBI" id="CHEBI:15377"/>
        <dbReference type="ChEBI" id="CHEBI:15378"/>
        <dbReference type="ChEBI" id="CHEBI:57643"/>
        <dbReference type="ChEBI" id="CHEBI:58608"/>
        <dbReference type="EC" id="3.1.4.4"/>
    </reaction>
</comment>
<feature type="compositionally biased region" description="Basic and acidic residues" evidence="5">
    <location>
        <begin position="310"/>
        <end position="326"/>
    </location>
</feature>
<protein>
    <recommendedName>
        <fullName evidence="6">PLD phosphodiesterase domain-containing protein</fullName>
    </recommendedName>
</protein>
<keyword evidence="4" id="KW-0443">Lipid metabolism</keyword>
<evidence type="ECO:0000259" key="6">
    <source>
        <dbReference type="PROSITE" id="PS50035"/>
    </source>
</evidence>
<dbReference type="PROSITE" id="PS50035">
    <property type="entry name" value="PLD"/>
    <property type="match status" value="1"/>
</dbReference>
<dbReference type="PANTHER" id="PTHR18896:SF76">
    <property type="entry name" value="PHOSPHOLIPASE"/>
    <property type="match status" value="1"/>
</dbReference>
<accession>A0ABQ6HRT5</accession>
<name>A0ABQ6HRT5_9MICO</name>
<dbReference type="CDD" id="cd09104">
    <property type="entry name" value="PLDc_vPLD1_2_like_1"/>
    <property type="match status" value="1"/>
</dbReference>
<evidence type="ECO:0000256" key="3">
    <source>
        <dbReference type="ARBA" id="ARBA00022801"/>
    </source>
</evidence>
<gene>
    <name evidence="7" type="ORF">GCM10025862_22450</name>
</gene>
<evidence type="ECO:0000256" key="4">
    <source>
        <dbReference type="ARBA" id="ARBA00023098"/>
    </source>
</evidence>
<keyword evidence="8" id="KW-1185">Reference proteome</keyword>
<feature type="region of interest" description="Disordered" evidence="5">
    <location>
        <begin position="19"/>
        <end position="38"/>
    </location>
</feature>
<proteinExistence type="predicted"/>
<evidence type="ECO:0000313" key="8">
    <source>
        <dbReference type="Proteomes" id="UP001157109"/>
    </source>
</evidence>
<feature type="region of interest" description="Disordered" evidence="5">
    <location>
        <begin position="243"/>
        <end position="336"/>
    </location>
</feature>
<evidence type="ECO:0000256" key="1">
    <source>
        <dbReference type="ARBA" id="ARBA00000798"/>
    </source>
</evidence>
<feature type="compositionally biased region" description="Low complexity" evidence="5">
    <location>
        <begin position="271"/>
        <end position="284"/>
    </location>
</feature>
<dbReference type="Gene3D" id="3.30.870.10">
    <property type="entry name" value="Endonuclease Chain A"/>
    <property type="match status" value="1"/>
</dbReference>